<gene>
    <name evidence="1" type="ORF">LTR24_006378</name>
</gene>
<dbReference type="Proteomes" id="UP001345013">
    <property type="component" value="Unassembled WGS sequence"/>
</dbReference>
<dbReference type="InterPro" id="IPR021276">
    <property type="entry name" value="DUF2855"/>
</dbReference>
<name>A0ABR0K6Y4_9EURO</name>
<comment type="caution">
    <text evidence="1">The sequence shown here is derived from an EMBL/GenBank/DDBJ whole genome shotgun (WGS) entry which is preliminary data.</text>
</comment>
<dbReference type="Pfam" id="PF11017">
    <property type="entry name" value="DUF2855"/>
    <property type="match status" value="1"/>
</dbReference>
<keyword evidence="2" id="KW-1185">Reference proteome</keyword>
<evidence type="ECO:0000313" key="1">
    <source>
        <dbReference type="EMBL" id="KAK5089234.1"/>
    </source>
</evidence>
<accession>A0ABR0K6Y4</accession>
<protein>
    <submittedName>
        <fullName evidence="1">Uncharacterized protein</fullName>
    </submittedName>
</protein>
<sequence length="432" mass="48155">MASSTPVARVVSKEKYDQQHFLDVDVSKLPPLAGSSVRIQSRMFALSSNNLSYCAMGDILHWWKAFALPSYLPAPFNDPETYGIPPGWGIAHVVESTIPALEPGQTLFGFIPTSTMLADLQLEQSEDVPGHWLEVSKHREQLMSLYNRYLVTGEDFGGRYSGVDAAYWITSMILPFESGWLFNRVFTARPEEPIPPLPESGMSWSVEDADLSSTLLIVLGAGGKSARSFMYQVATNRRDGEGPKGLMEVTSGRESPVAGLDVRFTHRTIGYDAIQSTDTLKWIENIEAKRIMILDFGGRGDPKRLTLRLRREFPQRKVDLTNIGGKPMVYSAADKAERLALSTELQALRMNHSGIRDAVMQQIGEKKYFDRLFRDWETFVQSAVERHKGTEKEGLLLGVKLDVRKGVSALEETWSQLPQGQIPGNVGCVISL</sequence>
<organism evidence="1 2">
    <name type="scientific">Lithohypha guttulata</name>
    <dbReference type="NCBI Taxonomy" id="1690604"/>
    <lineage>
        <taxon>Eukaryota</taxon>
        <taxon>Fungi</taxon>
        <taxon>Dikarya</taxon>
        <taxon>Ascomycota</taxon>
        <taxon>Pezizomycotina</taxon>
        <taxon>Eurotiomycetes</taxon>
        <taxon>Chaetothyriomycetidae</taxon>
        <taxon>Chaetothyriales</taxon>
        <taxon>Trichomeriaceae</taxon>
        <taxon>Lithohypha</taxon>
    </lineage>
</organism>
<evidence type="ECO:0000313" key="2">
    <source>
        <dbReference type="Proteomes" id="UP001345013"/>
    </source>
</evidence>
<proteinExistence type="predicted"/>
<dbReference type="EMBL" id="JAVRRG010000082">
    <property type="protein sequence ID" value="KAK5089234.1"/>
    <property type="molecule type" value="Genomic_DNA"/>
</dbReference>
<reference evidence="1 2" key="1">
    <citation type="submission" date="2023-08" db="EMBL/GenBank/DDBJ databases">
        <title>Black Yeasts Isolated from many extreme environments.</title>
        <authorList>
            <person name="Coleine C."/>
            <person name="Stajich J.E."/>
            <person name="Selbmann L."/>
        </authorList>
    </citation>
    <scope>NUCLEOTIDE SEQUENCE [LARGE SCALE GENOMIC DNA]</scope>
    <source>
        <strain evidence="1 2">CCFEE 5885</strain>
    </source>
</reference>